<dbReference type="PANTHER" id="PTHR34703">
    <property type="entry name" value="ANTIPORTER SUBUNIT MNHG2-RELATED"/>
    <property type="match status" value="1"/>
</dbReference>
<feature type="transmembrane region" description="Helical" evidence="1">
    <location>
        <begin position="41"/>
        <end position="65"/>
    </location>
</feature>
<proteinExistence type="predicted"/>
<evidence type="ECO:0000256" key="1">
    <source>
        <dbReference type="SAM" id="Phobius"/>
    </source>
</evidence>
<feature type="transmembrane region" description="Helical" evidence="1">
    <location>
        <begin position="71"/>
        <end position="90"/>
    </location>
</feature>
<sequence length="124" mass="12978">MATLLDWALVIIGQALITIGVFCDLAAAISMLRFPNFYTRLHALTVGSVGGAFVPIVGVAFIAAGSEFLGVYRWFLAGSSLVIAVVELLLAGSGSHAIARATHRAKAAPTQPIIVDKLEEERGG</sequence>
<dbReference type="Proteomes" id="UP000244093">
    <property type="component" value="Unassembled WGS sequence"/>
</dbReference>
<keyword evidence="1" id="KW-0812">Transmembrane</keyword>
<reference evidence="2 3" key="1">
    <citation type="journal article" date="2018" name="Syst. Appl. Microbiol.">
        <title>A new symbiotic nanoarchaeote (Candidatus Nanoclepta minutus) and its host (Zestosphaera tikiterensis gen. nov., sp. nov.) from a New Zealand hot spring.</title>
        <authorList>
            <person name="St John E."/>
            <person name="Liu Y."/>
            <person name="Podar M."/>
            <person name="Stott M.B."/>
            <person name="Meneghin J."/>
            <person name="Chen Z."/>
            <person name="Lagutin K."/>
            <person name="Mitchell K."/>
            <person name="Reysenbach A.L."/>
        </authorList>
    </citation>
    <scope>NUCLEOTIDE SEQUENCE [LARGE SCALE GENOMIC DNA]</scope>
    <source>
        <strain evidence="2">NZ3</strain>
    </source>
</reference>
<dbReference type="InterPro" id="IPR005133">
    <property type="entry name" value="PhaG_MnhG_YufB"/>
</dbReference>
<keyword evidence="1" id="KW-1133">Transmembrane helix</keyword>
<name>A0A2R7Y493_9CREN</name>
<organism evidence="2 3">
    <name type="scientific">Zestosphaera tikiterensis</name>
    <dbReference type="NCBI Taxonomy" id="1973259"/>
    <lineage>
        <taxon>Archaea</taxon>
        <taxon>Thermoproteota</taxon>
        <taxon>Thermoprotei</taxon>
        <taxon>Desulfurococcales</taxon>
        <taxon>Desulfurococcaceae</taxon>
        <taxon>Zestosphaera</taxon>
    </lineage>
</organism>
<dbReference type="GO" id="GO:0015385">
    <property type="term" value="F:sodium:proton antiporter activity"/>
    <property type="evidence" value="ECO:0007669"/>
    <property type="project" value="TreeGrafter"/>
</dbReference>
<accession>A0A2R7Y493</accession>
<dbReference type="Pfam" id="PF03334">
    <property type="entry name" value="PhaG_MnhG_YufB"/>
    <property type="match status" value="1"/>
</dbReference>
<dbReference type="EMBL" id="NBVN01000004">
    <property type="protein sequence ID" value="PUA32376.1"/>
    <property type="molecule type" value="Genomic_DNA"/>
</dbReference>
<feature type="transmembrane region" description="Helical" evidence="1">
    <location>
        <begin position="6"/>
        <end position="29"/>
    </location>
</feature>
<evidence type="ECO:0000313" key="2">
    <source>
        <dbReference type="EMBL" id="PUA32376.1"/>
    </source>
</evidence>
<gene>
    <name evidence="2" type="ORF">B7O98_06885</name>
</gene>
<comment type="caution">
    <text evidence="2">The sequence shown here is derived from an EMBL/GenBank/DDBJ whole genome shotgun (WGS) entry which is preliminary data.</text>
</comment>
<evidence type="ECO:0000313" key="3">
    <source>
        <dbReference type="Proteomes" id="UP000244093"/>
    </source>
</evidence>
<dbReference type="AlphaFoldDB" id="A0A2R7Y493"/>
<dbReference type="PANTHER" id="PTHR34703:SF1">
    <property type="entry name" value="ANTIPORTER SUBUNIT MNHG2-RELATED"/>
    <property type="match status" value="1"/>
</dbReference>
<keyword evidence="1" id="KW-0472">Membrane</keyword>
<dbReference type="NCBIfam" id="TIGR01300">
    <property type="entry name" value="CPA3_mnhG_phaG"/>
    <property type="match status" value="1"/>
</dbReference>
<protein>
    <submittedName>
        <fullName evidence="2">Cation:proton antiporter</fullName>
    </submittedName>
</protein>